<gene>
    <name evidence="6" type="ORF">CAEBREN_10829</name>
</gene>
<name>G0MKH6_CAEBE</name>
<dbReference type="STRING" id="135651.G0MKH6"/>
<dbReference type="FunCoup" id="G0MKH6">
    <property type="interactions" value="2421"/>
</dbReference>
<dbReference type="InterPro" id="IPR013598">
    <property type="entry name" value="Exportin-1/Importin-b-like"/>
</dbReference>
<keyword evidence="7" id="KW-1185">Reference proteome</keyword>
<evidence type="ECO:0000313" key="7">
    <source>
        <dbReference type="Proteomes" id="UP000008068"/>
    </source>
</evidence>
<dbReference type="AlphaFoldDB" id="G0MKH6"/>
<reference evidence="7" key="1">
    <citation type="submission" date="2011-07" db="EMBL/GenBank/DDBJ databases">
        <authorList>
            <consortium name="Caenorhabditis brenneri Sequencing and Analysis Consortium"/>
            <person name="Wilson R.K."/>
        </authorList>
    </citation>
    <scope>NUCLEOTIDE SEQUENCE [LARGE SCALE GENOMIC DNA]</scope>
    <source>
        <strain evidence="7">PB2801</strain>
    </source>
</reference>
<dbReference type="Proteomes" id="UP000008068">
    <property type="component" value="Unassembled WGS sequence"/>
</dbReference>
<comment type="subcellular location">
    <subcellularLocation>
        <location evidence="1">Nucleus</location>
    </subcellularLocation>
</comment>
<dbReference type="FunFam" id="1.25.10.10:FF:001124">
    <property type="entry name" value="Protein CBG09895"/>
    <property type="match status" value="1"/>
</dbReference>
<evidence type="ECO:0000256" key="1">
    <source>
        <dbReference type="ARBA" id="ARBA00004123"/>
    </source>
</evidence>
<dbReference type="InterPro" id="IPR016024">
    <property type="entry name" value="ARM-type_fold"/>
</dbReference>
<evidence type="ECO:0000259" key="5">
    <source>
        <dbReference type="Pfam" id="PF08389"/>
    </source>
</evidence>
<sequence length="948" mass="105245">MALVAPHQLDSELLIEVINEFYTTTDEQRRHEIDTILCKFKNEYECVQTVGACMRMISQPTSSPNVRYFGTLALYDVIRVRSEECIANQTLQMSLKTFLIDSLTSGAYVQTTSVLNKLSAALALFSLYCVPDLWMTPVEDFTALLAGTPEILLKVLSDMAAEFTHVSMPLEQRTALKGALHKFSENVIQVLAVVLRGGDTSSITKQAAVECVEQWLRLPGVCLNQWTQVLSDVLGAVVEDCTALASILEIMAENDEFQLHSTLIINICQYVCAHVSVKIEQELHEDPTSEEIATLVAATCSIAEKSVPTLVECAAQGGDTELTIRIAQVLQVIASIPGQYPIDEFISDLPSAFFITLRTELIELKNLNVKVDEQFVGQIAQIYAQLLDVSMRKLTFPKVETWLTWNLEDRDQLESYRKARSEVAYDSYHFSAPDTLNYLNEKLRVAVNAGDINGTEVSLFQWECVADYLAETDYDAILKCLEICASSCLSLSSSGEINIDVDRRGATLLRLLYSLSHLIQEHDQAKELECALIPVILTYVSPKFPSVRQAINTLEKFSEDRTDCLDVVGDHISTTCYEFFNCPSARDVDRLAALKCIGYVLSRKPPSETMKIIGQILNQQNIHEHGIVNEIRHRRYAFQINIFSVLFSSLAIKKGSHSKTTTSAESTNAEPTIVQLLREAIPVFETLCSGESGLDGSKSASLIQEVCKAVRSALTSLPEHYLPHFFPFVVSLLNSALFVPESAVSACSLAKTTVLQCGSLVGVDMANAFAQWTQSFEQQTGSPHIDEYLQLVYQVVRKNWKMIRQYSEPSSAAFGSAIKICSFIITSSSVPTEVRTASQILATFSTYVISNDDAGMKAMLAENGPTLVRAVFARIQGELMRPSVEALADVLLFYFKEFTTETRALINSEPYGSSALITAMFREIGNPRTFKQQTIRFNLASIRDPGTI</sequence>
<protein>
    <recommendedName>
        <fullName evidence="5">Exportin-1/Importin-beta-like domain-containing protein</fullName>
    </recommendedName>
</protein>
<dbReference type="EMBL" id="GL379798">
    <property type="protein sequence ID" value="EGT33680.1"/>
    <property type="molecule type" value="Genomic_DNA"/>
</dbReference>
<dbReference type="PANTHER" id="PTHR12363:SF33">
    <property type="entry name" value="IMPORTIN-13"/>
    <property type="match status" value="1"/>
</dbReference>
<evidence type="ECO:0000256" key="4">
    <source>
        <dbReference type="ARBA" id="ARBA00023242"/>
    </source>
</evidence>
<dbReference type="GO" id="GO:0005634">
    <property type="term" value="C:nucleus"/>
    <property type="evidence" value="ECO:0007669"/>
    <property type="project" value="UniProtKB-SubCell"/>
</dbReference>
<keyword evidence="3" id="KW-0813">Transport</keyword>
<feature type="domain" description="Exportin-1/Importin-beta-like" evidence="5">
    <location>
        <begin position="114"/>
        <end position="217"/>
    </location>
</feature>
<keyword evidence="4" id="KW-0539">Nucleus</keyword>
<dbReference type="Gene3D" id="1.25.10.10">
    <property type="entry name" value="Leucine-rich Repeat Variant"/>
    <property type="match status" value="1"/>
</dbReference>
<comment type="similarity">
    <text evidence="2">Belongs to the importin beta family.</text>
</comment>
<evidence type="ECO:0000256" key="3">
    <source>
        <dbReference type="ARBA" id="ARBA00022448"/>
    </source>
</evidence>
<evidence type="ECO:0000313" key="6">
    <source>
        <dbReference type="EMBL" id="EGT33680.1"/>
    </source>
</evidence>
<dbReference type="InterPro" id="IPR051345">
    <property type="entry name" value="Importin_beta-like_NTR"/>
</dbReference>
<dbReference type="GO" id="GO:0006606">
    <property type="term" value="P:protein import into nucleus"/>
    <property type="evidence" value="ECO:0007669"/>
    <property type="project" value="TreeGrafter"/>
</dbReference>
<organism evidence="7">
    <name type="scientific">Caenorhabditis brenneri</name>
    <name type="common">Nematode worm</name>
    <dbReference type="NCBI Taxonomy" id="135651"/>
    <lineage>
        <taxon>Eukaryota</taxon>
        <taxon>Metazoa</taxon>
        <taxon>Ecdysozoa</taxon>
        <taxon>Nematoda</taxon>
        <taxon>Chromadorea</taxon>
        <taxon>Rhabditida</taxon>
        <taxon>Rhabditina</taxon>
        <taxon>Rhabditomorpha</taxon>
        <taxon>Rhabditoidea</taxon>
        <taxon>Rhabditidae</taxon>
        <taxon>Peloderinae</taxon>
        <taxon>Caenorhabditis</taxon>
    </lineage>
</organism>
<dbReference type="Pfam" id="PF08389">
    <property type="entry name" value="Xpo1"/>
    <property type="match status" value="1"/>
</dbReference>
<dbReference type="OMA" id="HPVAACK"/>
<dbReference type="SUPFAM" id="SSF48371">
    <property type="entry name" value="ARM repeat"/>
    <property type="match status" value="1"/>
</dbReference>
<accession>G0MKH6</accession>
<dbReference type="InParanoid" id="G0MKH6"/>
<dbReference type="OrthoDB" id="2016913at2759"/>
<dbReference type="PANTHER" id="PTHR12363">
    <property type="entry name" value="TRANSPORTIN 3 AND IMPORTIN 13"/>
    <property type="match status" value="1"/>
</dbReference>
<proteinExistence type="inferred from homology"/>
<evidence type="ECO:0000256" key="2">
    <source>
        <dbReference type="ARBA" id="ARBA00007991"/>
    </source>
</evidence>
<dbReference type="GO" id="GO:0005737">
    <property type="term" value="C:cytoplasm"/>
    <property type="evidence" value="ECO:0007669"/>
    <property type="project" value="TreeGrafter"/>
</dbReference>
<dbReference type="InterPro" id="IPR011989">
    <property type="entry name" value="ARM-like"/>
</dbReference>
<dbReference type="eggNOG" id="KOG2022">
    <property type="taxonomic scope" value="Eukaryota"/>
</dbReference>
<dbReference type="HOGENOM" id="CLU_010046_0_0_1"/>